<proteinExistence type="predicted"/>
<reference evidence="1 2" key="1">
    <citation type="submission" date="2023-10" db="EMBL/GenBank/DDBJ databases">
        <title>Eight complete genome sequences of bacteria isolated from laboratory stock of Giant Kelp gametophytes.</title>
        <authorList>
            <person name="Tolentino B."/>
            <person name="Nuzhdin S."/>
        </authorList>
    </citation>
    <scope>NUCLEOTIDE SEQUENCE [LARGE SCALE GENOMIC DNA]</scope>
    <source>
        <strain evidence="1 2">LC.270.F.C4</strain>
    </source>
</reference>
<sequence>MADRSKLTLRQPAPGNCTLGAASDMRHGEGMCNSAPLRFCAVILGLSCVAAPLSAADAEQFDSYTRGRTIHFDFLGQHYGAERYLPGQRVQWSFLDGRCVEGEWYAQGDEICFVYEDRPEAQCWSYEIGSEGLSVTITGDGPALTLTEQPDPPKDMVCLGPEVGV</sequence>
<name>A0ABZ0HL87_TRISK</name>
<accession>A0ABZ0HL87</accession>
<protein>
    <submittedName>
        <fullName evidence="1">Uncharacterized protein</fullName>
    </submittedName>
</protein>
<keyword evidence="2" id="KW-1185">Reference proteome</keyword>
<evidence type="ECO:0000313" key="2">
    <source>
        <dbReference type="Proteomes" id="UP001302666"/>
    </source>
</evidence>
<organism evidence="1 2">
    <name type="scientific">Tritonibacter scottomollicae</name>
    <name type="common">Epibacterium scottomollicae</name>
    <dbReference type="NCBI Taxonomy" id="483013"/>
    <lineage>
        <taxon>Bacteria</taxon>
        <taxon>Pseudomonadati</taxon>
        <taxon>Pseudomonadota</taxon>
        <taxon>Alphaproteobacteria</taxon>
        <taxon>Rhodobacterales</taxon>
        <taxon>Paracoccaceae</taxon>
        <taxon>Tritonibacter</taxon>
    </lineage>
</organism>
<dbReference type="EMBL" id="CP136704">
    <property type="protein sequence ID" value="WOI34809.1"/>
    <property type="molecule type" value="Genomic_DNA"/>
</dbReference>
<evidence type="ECO:0000313" key="1">
    <source>
        <dbReference type="EMBL" id="WOI34809.1"/>
    </source>
</evidence>
<dbReference type="RefSeq" id="WP_317386642.1">
    <property type="nucleotide sequence ID" value="NZ_CP136704.1"/>
</dbReference>
<dbReference type="Proteomes" id="UP001302666">
    <property type="component" value="Chromosome"/>
</dbReference>
<gene>
    <name evidence="1" type="ORF">R1T40_08805</name>
</gene>